<protein>
    <submittedName>
        <fullName evidence="2">Uncharacterized protein</fullName>
    </submittedName>
</protein>
<reference evidence="2" key="2">
    <citation type="submission" date="2025-09" db="UniProtKB">
        <authorList>
            <consortium name="Ensembl"/>
        </authorList>
    </citation>
    <scope>IDENTIFICATION</scope>
</reference>
<evidence type="ECO:0000313" key="2">
    <source>
        <dbReference type="Ensembl" id="ENSSGRP00000093388.1"/>
    </source>
</evidence>
<name>A0A672RW76_SINGR</name>
<dbReference type="GO" id="GO:0030286">
    <property type="term" value="C:dynein complex"/>
    <property type="evidence" value="ECO:0007669"/>
    <property type="project" value="InterPro"/>
</dbReference>
<evidence type="ECO:0000256" key="1">
    <source>
        <dbReference type="SAM" id="MobiDB-lite"/>
    </source>
</evidence>
<dbReference type="OMA" id="SIYNMSQ"/>
<dbReference type="Proteomes" id="UP000472262">
    <property type="component" value="Unassembled WGS sequence"/>
</dbReference>
<feature type="region of interest" description="Disordered" evidence="1">
    <location>
        <begin position="134"/>
        <end position="155"/>
    </location>
</feature>
<accession>A0A672RW76</accession>
<sequence>MFLCFLQMKANSSPDAGCAGRLPRLPPLPASQKPSDLYEVCIHLYNSQYPPLLQNHSRTLAVPYKELRHHRSPSESIGNNYSPRGQNLKIQHLQRRHHSLQYHSDSPVVWKRQPIFSACITPVIHKSRPLSPNQQLEIMRREETQSQREQTEPTERDLERYVYYITEGVYGHMLTPQPPEQITAILKLLPSRFQGDERKMQKMPEDLLEEVQRDYEFNLRKSIVDYILLDPAERERLSVSAVPRPFPSRVIRAPVPWSESYREAHSWQTENLCTVNPMMLHVQDLWMSSFTSLRFVRLDDLLSADLPLLPAEFEELVRRQCQNTRDELLNTWLPRCASLFVTFKDSWLPLVPKKASISPVKAQKLFYSVAALMSLQLRSLVVASLLDLLQFFQLHQDGNDFGEYFDELKYTQRPLLLVKLRLEDPKIAFEPSLESCWELIQHAFTQIIDSAHNIPRVHAHMLKDDLPMNSVVIVYICHRYDEITDRITSKLSTTEELVELNQYLRHTSEVTVHKLRHEIEEAVKRLDFLLDYATLPGTNILCVMCACKYCVYGNTILLKYTTNTNISNILIMWFSVTVPQSRFGAVWDLWEHFFFKTPLKSFSLHRGGYEVVQHFDPLA</sequence>
<keyword evidence="3" id="KW-1185">Reference proteome</keyword>
<dbReference type="Ensembl" id="ENSSGRT00000099386.1">
    <property type="protein sequence ID" value="ENSSGRP00000093388.1"/>
    <property type="gene ID" value="ENSSGRG00000046766.1"/>
</dbReference>
<dbReference type="GO" id="GO:0051959">
    <property type="term" value="F:dynein light intermediate chain binding"/>
    <property type="evidence" value="ECO:0007669"/>
    <property type="project" value="InterPro"/>
</dbReference>
<dbReference type="PANTHER" id="PTHR22878">
    <property type="entry name" value="DYNEIN HEAVY CHAIN 6, AXONEMAL-LIKE-RELATED"/>
    <property type="match status" value="1"/>
</dbReference>
<dbReference type="GO" id="GO:0045505">
    <property type="term" value="F:dynein intermediate chain binding"/>
    <property type="evidence" value="ECO:0007669"/>
    <property type="project" value="InterPro"/>
</dbReference>
<dbReference type="PANTHER" id="PTHR22878:SF71">
    <property type="entry name" value="DYNEIN, AXONEMAL, HEAVY CHAIN 3"/>
    <property type="match status" value="1"/>
</dbReference>
<dbReference type="GO" id="GO:0007018">
    <property type="term" value="P:microtubule-based movement"/>
    <property type="evidence" value="ECO:0007669"/>
    <property type="project" value="InterPro"/>
</dbReference>
<feature type="compositionally biased region" description="Basic and acidic residues" evidence="1">
    <location>
        <begin position="138"/>
        <end position="155"/>
    </location>
</feature>
<organism evidence="2 3">
    <name type="scientific">Sinocyclocheilus grahami</name>
    <name type="common">Dianchi golden-line fish</name>
    <name type="synonym">Barbus grahami</name>
    <dbReference type="NCBI Taxonomy" id="75366"/>
    <lineage>
        <taxon>Eukaryota</taxon>
        <taxon>Metazoa</taxon>
        <taxon>Chordata</taxon>
        <taxon>Craniata</taxon>
        <taxon>Vertebrata</taxon>
        <taxon>Euteleostomi</taxon>
        <taxon>Actinopterygii</taxon>
        <taxon>Neopterygii</taxon>
        <taxon>Teleostei</taxon>
        <taxon>Ostariophysi</taxon>
        <taxon>Cypriniformes</taxon>
        <taxon>Cyprinidae</taxon>
        <taxon>Cyprininae</taxon>
        <taxon>Sinocyclocheilus</taxon>
    </lineage>
</organism>
<dbReference type="AlphaFoldDB" id="A0A672RW76"/>
<reference evidence="2" key="1">
    <citation type="submission" date="2025-08" db="UniProtKB">
        <authorList>
            <consortium name="Ensembl"/>
        </authorList>
    </citation>
    <scope>IDENTIFICATION</scope>
</reference>
<dbReference type="InParanoid" id="A0A672RW76"/>
<dbReference type="InterPro" id="IPR026983">
    <property type="entry name" value="DHC"/>
</dbReference>
<proteinExistence type="predicted"/>
<evidence type="ECO:0000313" key="3">
    <source>
        <dbReference type="Proteomes" id="UP000472262"/>
    </source>
</evidence>